<proteinExistence type="predicted"/>
<evidence type="ECO:0000313" key="1">
    <source>
        <dbReference type="EMBL" id="KAL1522836.1"/>
    </source>
</evidence>
<reference evidence="1 2" key="1">
    <citation type="journal article" date="2024" name="Science">
        <title>Giant polyketide synthase enzymes in the biosynthesis of giant marine polyether toxins.</title>
        <authorList>
            <person name="Fallon T.R."/>
            <person name="Shende V.V."/>
            <person name="Wierzbicki I.H."/>
            <person name="Pendleton A.L."/>
            <person name="Watervoot N.F."/>
            <person name="Auber R.P."/>
            <person name="Gonzalez D.J."/>
            <person name="Wisecaver J.H."/>
            <person name="Moore B.S."/>
        </authorList>
    </citation>
    <scope>NUCLEOTIDE SEQUENCE [LARGE SCALE GENOMIC DNA]</scope>
    <source>
        <strain evidence="1 2">12B1</strain>
    </source>
</reference>
<dbReference type="EMBL" id="JBGBPQ010000006">
    <property type="protein sequence ID" value="KAL1522836.1"/>
    <property type="molecule type" value="Genomic_DNA"/>
</dbReference>
<protein>
    <submittedName>
        <fullName evidence="1">Uncharacterized protein</fullName>
    </submittedName>
</protein>
<sequence>MDREGRWAMPSLLSCKGSAGSFLLLLSLAFFVGLLGRTRASTRVVQPAPSAPFACPRAHPLLLRDAAAGDSCRARSYPSYGSFVCPAGCSRDARKPWRLCVNAPRLRHHHAPCRAARRTTDEWTLARSQAITPADFQLVVSFCRERLAWTDLYQGTRIIYSKCARVPNVSFAQGDELTFAPNLGREGETILRYVVEHYASLPLYVAFAHAGLNDESDRGHSWIREGGPAVEGGRVRGKDYGPLMYLHMLRESIEHGYSVPHEASIDQGGDWGFTFTSRIANSYSIGGRDTGEIGQSMTTASNLGEWFSLHQWTVSSRIRFYPSAVFVLNSRFILERGIEYYQQLQRELNYTSNPLEGHYFERSWFYLFSLDHREDMLKSGRLPAVNDIALAKVDQELSKYPSPPPVSIDCAADFNTSFGCCGFEHVHVPENEQCPELVPICVDNRPGIGWGHCVRAEKLKHTAASRRHYSAKFNCAADFNSSTGCCGYHHMRVPHSEQCPPHRPICVDNKPGVTWGHCVSAQ</sequence>
<organism evidence="1 2">
    <name type="scientific">Prymnesium parvum</name>
    <name type="common">Toxic golden alga</name>
    <dbReference type="NCBI Taxonomy" id="97485"/>
    <lineage>
        <taxon>Eukaryota</taxon>
        <taxon>Haptista</taxon>
        <taxon>Haptophyta</taxon>
        <taxon>Prymnesiophyceae</taxon>
        <taxon>Prymnesiales</taxon>
        <taxon>Prymnesiaceae</taxon>
        <taxon>Prymnesium</taxon>
    </lineage>
</organism>
<accession>A0AB34JN59</accession>
<gene>
    <name evidence="1" type="ORF">AB1Y20_017805</name>
</gene>
<evidence type="ECO:0000313" key="2">
    <source>
        <dbReference type="Proteomes" id="UP001515480"/>
    </source>
</evidence>
<dbReference type="AlphaFoldDB" id="A0AB34JN59"/>
<keyword evidence="2" id="KW-1185">Reference proteome</keyword>
<comment type="caution">
    <text evidence="1">The sequence shown here is derived from an EMBL/GenBank/DDBJ whole genome shotgun (WGS) entry which is preliminary data.</text>
</comment>
<dbReference type="Proteomes" id="UP001515480">
    <property type="component" value="Unassembled WGS sequence"/>
</dbReference>
<dbReference type="PANTHER" id="PTHR37490:SF1">
    <property type="entry name" value="GLYCOSYLTRANSFERASE 2-LIKE DOMAIN-CONTAINING PROTEIN"/>
    <property type="match status" value="1"/>
</dbReference>
<dbReference type="PANTHER" id="PTHR37490">
    <property type="entry name" value="EXPRESSED PROTEIN"/>
    <property type="match status" value="1"/>
</dbReference>
<name>A0AB34JN59_PRYPA</name>